<proteinExistence type="predicted"/>
<dbReference type="EMBL" id="FQVL01000001">
    <property type="protein sequence ID" value="SHE39705.1"/>
    <property type="molecule type" value="Genomic_DNA"/>
</dbReference>
<protein>
    <submittedName>
        <fullName evidence="1">Uncharacterized protein</fullName>
    </submittedName>
</protein>
<name>A0A1M4T5L7_9BACL</name>
<sequence>MNESMMAEGVIWQEDHEKSQTNPNIRFREPDGRSVHFIGDKSEIISLQQQASRLGSAECWKLIYNMPKKEKPRQMVAHFYCVDKAINAGIRPSKENPIINYSLETDGKESINIHTGILDGMSGHFDTHVFPANPLQIQRIDGVHVYTNNPTEKPEERLTTLVQKEGPGACEQSFGFYKIEDSKTR</sequence>
<accession>A0A1M4T5L7</accession>
<reference evidence="1 2" key="1">
    <citation type="submission" date="2016-11" db="EMBL/GenBank/DDBJ databases">
        <authorList>
            <person name="Jaros S."/>
            <person name="Januszkiewicz K."/>
            <person name="Wedrychowicz H."/>
        </authorList>
    </citation>
    <scope>NUCLEOTIDE SEQUENCE [LARGE SCALE GENOMIC DNA]</scope>
    <source>
        <strain evidence="1 2">DSM 44666</strain>
    </source>
</reference>
<dbReference type="AlphaFoldDB" id="A0A1M4T5L7"/>
<evidence type="ECO:0000313" key="1">
    <source>
        <dbReference type="EMBL" id="SHE39705.1"/>
    </source>
</evidence>
<keyword evidence="2" id="KW-1185">Reference proteome</keyword>
<gene>
    <name evidence="1" type="ORF">SAMN05444392_101317</name>
</gene>
<dbReference type="Proteomes" id="UP000184476">
    <property type="component" value="Unassembled WGS sequence"/>
</dbReference>
<organism evidence="1 2">
    <name type="scientific">Seinonella peptonophila</name>
    <dbReference type="NCBI Taxonomy" id="112248"/>
    <lineage>
        <taxon>Bacteria</taxon>
        <taxon>Bacillati</taxon>
        <taxon>Bacillota</taxon>
        <taxon>Bacilli</taxon>
        <taxon>Bacillales</taxon>
        <taxon>Thermoactinomycetaceae</taxon>
        <taxon>Seinonella</taxon>
    </lineage>
</organism>
<evidence type="ECO:0000313" key="2">
    <source>
        <dbReference type="Proteomes" id="UP000184476"/>
    </source>
</evidence>